<dbReference type="InterPro" id="IPR035986">
    <property type="entry name" value="PKD_dom_sf"/>
</dbReference>
<evidence type="ECO:0000313" key="3">
    <source>
        <dbReference type="Proteomes" id="UP001065174"/>
    </source>
</evidence>
<dbReference type="InterPro" id="IPR013783">
    <property type="entry name" value="Ig-like_fold"/>
</dbReference>
<dbReference type="RefSeq" id="WP_262309187.1">
    <property type="nucleotide sequence ID" value="NZ_CP106679.1"/>
</dbReference>
<evidence type="ECO:0000259" key="1">
    <source>
        <dbReference type="PROSITE" id="PS50853"/>
    </source>
</evidence>
<gene>
    <name evidence="2" type="ORF">N6H18_15475</name>
</gene>
<dbReference type="SUPFAM" id="SSF49265">
    <property type="entry name" value="Fibronectin type III"/>
    <property type="match status" value="1"/>
</dbReference>
<dbReference type="PROSITE" id="PS50853">
    <property type="entry name" value="FN3"/>
    <property type="match status" value="1"/>
</dbReference>
<dbReference type="Pfam" id="PF13585">
    <property type="entry name" value="CHU_C"/>
    <property type="match status" value="1"/>
</dbReference>
<feature type="domain" description="Fibronectin type-III" evidence="1">
    <location>
        <begin position="375"/>
        <end position="472"/>
    </location>
</feature>
<dbReference type="InterPro" id="IPR036116">
    <property type="entry name" value="FN3_sf"/>
</dbReference>
<dbReference type="InterPro" id="IPR003961">
    <property type="entry name" value="FN3_dom"/>
</dbReference>
<protein>
    <submittedName>
        <fullName evidence="2">Gliding motility-associated C-terminal domain-containing protein</fullName>
    </submittedName>
</protein>
<organism evidence="2 3">
    <name type="scientific">Reichenbachiella agarivorans</name>
    <dbReference type="NCBI Taxonomy" id="2979464"/>
    <lineage>
        <taxon>Bacteria</taxon>
        <taxon>Pseudomonadati</taxon>
        <taxon>Bacteroidota</taxon>
        <taxon>Cytophagia</taxon>
        <taxon>Cytophagales</taxon>
        <taxon>Reichenbachiellaceae</taxon>
        <taxon>Reichenbachiella</taxon>
    </lineage>
</organism>
<reference evidence="2" key="1">
    <citation type="submission" date="2022-09" db="EMBL/GenBank/DDBJ databases">
        <title>Comparative genomics and taxonomic characterization of three novel marine species of genus Reichenbachiella exhibiting antioxidant and polysaccharide degradation activities.</title>
        <authorList>
            <person name="Muhammad N."/>
            <person name="Lee Y.-J."/>
            <person name="Ko J."/>
            <person name="Kim S.-G."/>
        </authorList>
    </citation>
    <scope>NUCLEOTIDE SEQUENCE</scope>
    <source>
        <strain evidence="2">BKB1-1</strain>
    </source>
</reference>
<evidence type="ECO:0000313" key="2">
    <source>
        <dbReference type="EMBL" id="UXP31748.1"/>
    </source>
</evidence>
<dbReference type="Proteomes" id="UP001065174">
    <property type="component" value="Chromosome"/>
</dbReference>
<dbReference type="Gene3D" id="2.60.40.10">
    <property type="entry name" value="Immunoglobulins"/>
    <property type="match status" value="1"/>
</dbReference>
<keyword evidence="3" id="KW-1185">Reference proteome</keyword>
<dbReference type="NCBIfam" id="TIGR04131">
    <property type="entry name" value="Bac_Flav_CTERM"/>
    <property type="match status" value="1"/>
</dbReference>
<dbReference type="EMBL" id="CP106679">
    <property type="protein sequence ID" value="UXP31748.1"/>
    <property type="molecule type" value="Genomic_DNA"/>
</dbReference>
<name>A0ABY6CQM7_9BACT</name>
<accession>A0ABY6CQM7</accession>
<sequence length="645" mass="73336">MNILQHIKSILLAFFIVCIPQLVSGQYASIQNRFSVDYIKGCTGWQVNVTINDPGGVFQSPKFYYTGFDLNKLPETDLFHTYDSPGEYYLTMFVDNKTGEFENNQLDSILVEVVAPAEPSFIIHNCDDHHVKVQIDDDYYDSYKVNFTATDSEIVNPNSFSNSYDYGAQGDYRIDVQGLFVDASPNCTVLNRGFTSVDKIVDPIITSVETQKNHPKTGNVQMAHTLGENSIYHLYQSDNNSSSFDTLQSVTGAETLIDQLNTTNNYYCFQIKTYDACHDVNIPSNIICTVRFNVKSSDDGNLIEWKTDETQADSYNVIRNDALLQNIADPLVKSFNDTAVICKREYTYNVQTVYTVGSSLALDTAIIASQSGELPPITSYPISSINLENEVVLNWSAPNTGDIPFRQYIVQKNINNRSWRYLATAKDTTYIDDDADFFGTHSYRITYDDDCGNEATPSPFTNPIILKQTAARGKIVSYEWNKYETWTEGIRKYTIERIDSAGNVLEEYPVLSGRQKDIEFAVNDLEEKYIRVRAESLDEEPKFTYSNVIESRLKTQMYLPKAFTPDGDNLNDRFVAKGPAVFDFHMEIYNRWGILIYQTSDLLNGWDGTIKGDKQLEGTYIYKIYFKDGVGKNYNQTGSFLLLRH</sequence>
<proteinExistence type="predicted"/>
<dbReference type="InterPro" id="IPR026341">
    <property type="entry name" value="T9SS_type_B"/>
</dbReference>
<dbReference type="SUPFAM" id="SSF49299">
    <property type="entry name" value="PKD domain"/>
    <property type="match status" value="1"/>
</dbReference>